<dbReference type="CDD" id="cd00761">
    <property type="entry name" value="Glyco_tranf_GTA_type"/>
    <property type="match status" value="1"/>
</dbReference>
<accession>A0ABZ2W4Y9</accession>
<evidence type="ECO:0000313" key="3">
    <source>
        <dbReference type="Proteomes" id="UP001475781"/>
    </source>
</evidence>
<organism evidence="2 3">
    <name type="scientific">Marinobacter metalliresistant</name>
    <dbReference type="NCBI Taxonomy" id="2961995"/>
    <lineage>
        <taxon>Bacteria</taxon>
        <taxon>Pseudomonadati</taxon>
        <taxon>Pseudomonadota</taxon>
        <taxon>Gammaproteobacteria</taxon>
        <taxon>Pseudomonadales</taxon>
        <taxon>Marinobacteraceae</taxon>
        <taxon>Marinobacter</taxon>
    </lineage>
</organism>
<dbReference type="RefSeq" id="WP_341582334.1">
    <property type="nucleotide sequence ID" value="NZ_CP101118.1"/>
</dbReference>
<name>A0ABZ2W4Y9_9GAMM</name>
<dbReference type="Pfam" id="PF00535">
    <property type="entry name" value="Glycos_transf_2"/>
    <property type="match status" value="1"/>
</dbReference>
<dbReference type="PANTHER" id="PTHR43685:SF2">
    <property type="entry name" value="GLYCOSYLTRANSFERASE 2-LIKE DOMAIN-CONTAINING PROTEIN"/>
    <property type="match status" value="1"/>
</dbReference>
<evidence type="ECO:0000313" key="2">
    <source>
        <dbReference type="EMBL" id="WZF89791.1"/>
    </source>
</evidence>
<dbReference type="SUPFAM" id="SSF53448">
    <property type="entry name" value="Nucleotide-diphospho-sugar transferases"/>
    <property type="match status" value="1"/>
</dbReference>
<evidence type="ECO:0000259" key="1">
    <source>
        <dbReference type="Pfam" id="PF00535"/>
    </source>
</evidence>
<dbReference type="EC" id="2.4.-.-" evidence="2"/>
<dbReference type="GO" id="GO:0016757">
    <property type="term" value="F:glycosyltransferase activity"/>
    <property type="evidence" value="ECO:0007669"/>
    <property type="project" value="UniProtKB-KW"/>
</dbReference>
<keyword evidence="2" id="KW-0808">Transferase</keyword>
<gene>
    <name evidence="2" type="ORF">NLK58_06235</name>
</gene>
<proteinExistence type="predicted"/>
<sequence length="269" mass="30819">MSILNQGYYNLEVVVVDDNQFDSTANLSEELCFDPRVRVVRNPGSHGPSQARNFGVQSAIGELITFLDDDDFYLPGRLSSIMSFYEQSGDRYSFISAGRFAEMDDFSEIQPIPGQRFGVISLENIKFGNSIDIGVLMKKEFFEQLGGFDEKLSSLEDWDLFIRALKVKDGYKIKRFDYAVSRTEGRDRVSEREAAGYFDIAEKYSKEFGYKWTFIPRSKGLNLAGQFSLAKAVFYSYRSSSLLPARIYLSSRFPRMIRITKELSARRQP</sequence>
<dbReference type="PANTHER" id="PTHR43685">
    <property type="entry name" value="GLYCOSYLTRANSFERASE"/>
    <property type="match status" value="1"/>
</dbReference>
<feature type="domain" description="Glycosyltransferase 2-like" evidence="1">
    <location>
        <begin position="2"/>
        <end position="143"/>
    </location>
</feature>
<dbReference type="InterPro" id="IPR029044">
    <property type="entry name" value="Nucleotide-diphossugar_trans"/>
</dbReference>
<dbReference type="EMBL" id="CP101118">
    <property type="protein sequence ID" value="WZF89791.1"/>
    <property type="molecule type" value="Genomic_DNA"/>
</dbReference>
<protein>
    <submittedName>
        <fullName evidence="2">Glycosyltransferase</fullName>
        <ecNumber evidence="2">2.4.-.-</ecNumber>
    </submittedName>
</protein>
<keyword evidence="2" id="KW-0328">Glycosyltransferase</keyword>
<dbReference type="InterPro" id="IPR050834">
    <property type="entry name" value="Glycosyltransf_2"/>
</dbReference>
<keyword evidence="3" id="KW-1185">Reference proteome</keyword>
<dbReference type="Gene3D" id="3.90.550.10">
    <property type="entry name" value="Spore Coat Polysaccharide Biosynthesis Protein SpsA, Chain A"/>
    <property type="match status" value="1"/>
</dbReference>
<dbReference type="InterPro" id="IPR001173">
    <property type="entry name" value="Glyco_trans_2-like"/>
</dbReference>
<reference evidence="2 3" key="1">
    <citation type="submission" date="2022-07" db="EMBL/GenBank/DDBJ databases">
        <title>A copper resistant bacterium isolated from sediment samples of deep sea hydrothermal areas.</title>
        <authorList>
            <person name="Zeng X."/>
        </authorList>
    </citation>
    <scope>NUCLEOTIDE SEQUENCE [LARGE SCALE GENOMIC DNA]</scope>
    <source>
        <strain evidence="3">CuT 6</strain>
    </source>
</reference>
<dbReference type="Proteomes" id="UP001475781">
    <property type="component" value="Chromosome"/>
</dbReference>